<organism evidence="1 2">
    <name type="scientific">Bordetella pseudohinzii</name>
    <dbReference type="NCBI Taxonomy" id="1331258"/>
    <lineage>
        <taxon>Bacteria</taxon>
        <taxon>Pseudomonadati</taxon>
        <taxon>Pseudomonadota</taxon>
        <taxon>Betaproteobacteria</taxon>
        <taxon>Burkholderiales</taxon>
        <taxon>Alcaligenaceae</taxon>
        <taxon>Bordetella</taxon>
    </lineage>
</organism>
<dbReference type="RefSeq" id="WP_131726055.1">
    <property type="nucleotide sequence ID" value="NZ_CAJGUP010000012.1"/>
</dbReference>
<protein>
    <submittedName>
        <fullName evidence="1">Uncharacterized protein</fullName>
    </submittedName>
</protein>
<dbReference type="Proteomes" id="UP000053096">
    <property type="component" value="Unassembled WGS sequence"/>
</dbReference>
<reference evidence="1 2" key="1">
    <citation type="submission" date="2015-09" db="EMBL/GenBank/DDBJ databases">
        <authorList>
            <person name="Jackson K.R."/>
            <person name="Lunt B.L."/>
            <person name="Fisher J.N.B."/>
            <person name="Gardner A.V."/>
            <person name="Bailey M.E."/>
            <person name="Deus L.M."/>
            <person name="Earl A.S."/>
            <person name="Gibby P.D."/>
            <person name="Hartmann K.A."/>
            <person name="Liu J.E."/>
            <person name="Manci A.M."/>
            <person name="Nielsen D.A."/>
            <person name="Solomon M.B."/>
            <person name="Breakwell D.P."/>
            <person name="Burnett S.H."/>
            <person name="Grose J.H."/>
        </authorList>
    </citation>
    <scope>NUCLEOTIDE SEQUENCE [LARGE SCALE GENOMIC DNA]</scope>
    <source>
        <strain evidence="1 2">2789STDY5608636</strain>
    </source>
</reference>
<sequence>MKVRSEVIQPDASAWSAVVEVRGVVFVASFVANRLVCRLAPYRHPPRYPKWCLEYVQRWAQARIASLPANWMQAHQALYGSPSAGAAWVDEPRST</sequence>
<evidence type="ECO:0000313" key="2">
    <source>
        <dbReference type="Proteomes" id="UP000053096"/>
    </source>
</evidence>
<proteinExistence type="predicted"/>
<evidence type="ECO:0000313" key="1">
    <source>
        <dbReference type="EMBL" id="CUJ13188.1"/>
    </source>
</evidence>
<dbReference type="OrthoDB" id="9156586at2"/>
<name>A0A0M7HTV8_9BORD</name>
<accession>A0A0M7HTV8</accession>
<dbReference type="EMBL" id="CYTV01000017">
    <property type="protein sequence ID" value="CUJ13188.1"/>
    <property type="molecule type" value="Genomic_DNA"/>
</dbReference>
<dbReference type="AlphaFoldDB" id="A0A0M7HTV8"/>
<gene>
    <name evidence="1" type="ORF">ERS370011_03917</name>
</gene>